<dbReference type="SUPFAM" id="SSF55961">
    <property type="entry name" value="Bet v1-like"/>
    <property type="match status" value="1"/>
</dbReference>
<gene>
    <name evidence="2" type="ORF">ESA94_04900</name>
</gene>
<keyword evidence="1" id="KW-0812">Transmembrane</keyword>
<dbReference type="Gene3D" id="3.30.530.20">
    <property type="match status" value="1"/>
</dbReference>
<dbReference type="InterPro" id="IPR023393">
    <property type="entry name" value="START-like_dom_sf"/>
</dbReference>
<dbReference type="RefSeq" id="WP_129129723.1">
    <property type="nucleotide sequence ID" value="NZ_SDHW01000001.1"/>
</dbReference>
<protein>
    <recommendedName>
        <fullName evidence="4">Polyketide cyclase</fullName>
    </recommendedName>
</protein>
<evidence type="ECO:0000313" key="3">
    <source>
        <dbReference type="Proteomes" id="UP000290204"/>
    </source>
</evidence>
<name>A0A4V1M823_9BACT</name>
<dbReference type="EMBL" id="SDHW01000001">
    <property type="protein sequence ID" value="RXK62352.1"/>
    <property type="molecule type" value="Genomic_DNA"/>
</dbReference>
<dbReference type="Proteomes" id="UP000290204">
    <property type="component" value="Unassembled WGS sequence"/>
</dbReference>
<keyword evidence="1" id="KW-1133">Transmembrane helix</keyword>
<feature type="transmembrane region" description="Helical" evidence="1">
    <location>
        <begin position="6"/>
        <end position="25"/>
    </location>
</feature>
<comment type="caution">
    <text evidence="2">The sequence shown here is derived from an EMBL/GenBank/DDBJ whole genome shotgun (WGS) entry which is preliminary data.</text>
</comment>
<evidence type="ECO:0000256" key="1">
    <source>
        <dbReference type="SAM" id="Phobius"/>
    </source>
</evidence>
<evidence type="ECO:0000313" key="2">
    <source>
        <dbReference type="EMBL" id="RXK62352.1"/>
    </source>
</evidence>
<accession>A0A4V1M823</accession>
<keyword evidence="1" id="KW-0472">Membrane</keyword>
<dbReference type="OrthoDB" id="9807923at2"/>
<dbReference type="AlphaFoldDB" id="A0A4V1M823"/>
<organism evidence="2 3">
    <name type="scientific">Lacibacter luteus</name>
    <dbReference type="NCBI Taxonomy" id="2508719"/>
    <lineage>
        <taxon>Bacteria</taxon>
        <taxon>Pseudomonadati</taxon>
        <taxon>Bacteroidota</taxon>
        <taxon>Chitinophagia</taxon>
        <taxon>Chitinophagales</taxon>
        <taxon>Chitinophagaceae</taxon>
        <taxon>Lacibacter</taxon>
    </lineage>
</organism>
<sequence>MRLLKMFLFVLIGLFAVITIIGLLIPSSVKVSRGVIVNTDSSNVYKELSDVKNWNQWLPWITADSGAIVQTSAVTNAPGAYFKWKGVKLNSAGTFTIQSIKPDEILVLHEIKDMNTSEGGFRIRSISSNTTEVLWYMEYKLKWYPWERFFGIFIDKIIGSAFEQGLEQFRSYTEQKYGSSTAALTREN</sequence>
<proteinExistence type="predicted"/>
<evidence type="ECO:0008006" key="4">
    <source>
        <dbReference type="Google" id="ProtNLM"/>
    </source>
</evidence>
<reference evidence="2 3" key="1">
    <citation type="submission" date="2019-01" db="EMBL/GenBank/DDBJ databases">
        <title>Lacibacter sp. strain TTM-7.</title>
        <authorList>
            <person name="Chen W.-M."/>
        </authorList>
    </citation>
    <scope>NUCLEOTIDE SEQUENCE [LARGE SCALE GENOMIC DNA]</scope>
    <source>
        <strain evidence="2 3">TTM-7</strain>
    </source>
</reference>
<keyword evidence="3" id="KW-1185">Reference proteome</keyword>